<dbReference type="GO" id="GO:0004722">
    <property type="term" value="F:protein serine/threonine phosphatase activity"/>
    <property type="evidence" value="ECO:0000318"/>
    <property type="project" value="GO_Central"/>
</dbReference>
<dbReference type="InterPro" id="IPR000222">
    <property type="entry name" value="PP2C_BS"/>
</dbReference>
<comment type="catalytic activity">
    <reaction evidence="11">
        <text>O-phospho-L-threonyl-[protein] + H2O = L-threonyl-[protein] + phosphate</text>
        <dbReference type="Rhea" id="RHEA:47004"/>
        <dbReference type="Rhea" id="RHEA-COMP:11060"/>
        <dbReference type="Rhea" id="RHEA-COMP:11605"/>
        <dbReference type="ChEBI" id="CHEBI:15377"/>
        <dbReference type="ChEBI" id="CHEBI:30013"/>
        <dbReference type="ChEBI" id="CHEBI:43474"/>
        <dbReference type="ChEBI" id="CHEBI:61977"/>
        <dbReference type="EC" id="3.1.3.16"/>
    </reaction>
</comment>
<reference evidence="15" key="2">
    <citation type="submission" date="2018-10" db="UniProtKB">
        <authorList>
            <consortium name="EnsemblPlants"/>
        </authorList>
    </citation>
    <scope>IDENTIFICATION</scope>
</reference>
<dbReference type="Gramene" id="TraesCS7D02G042300.1">
    <property type="protein sequence ID" value="TraesCS7D02G042300.1"/>
    <property type="gene ID" value="TraesCS7D02G042300"/>
</dbReference>
<feature type="region of interest" description="Disordered" evidence="13">
    <location>
        <begin position="1"/>
        <end position="21"/>
    </location>
</feature>
<dbReference type="Gramene" id="TraesCS7D03G0096500.1">
    <property type="protein sequence ID" value="TraesCS7D03G0096500.1.CDS"/>
    <property type="gene ID" value="TraesCS7D03G0096500"/>
</dbReference>
<comment type="cofactor">
    <cofactor evidence="2">
        <name>Mg(2+)</name>
        <dbReference type="ChEBI" id="CHEBI:18420"/>
    </cofactor>
</comment>
<dbReference type="SMART" id="SM00332">
    <property type="entry name" value="PP2Cc"/>
    <property type="match status" value="1"/>
</dbReference>
<dbReference type="SMR" id="A0A3B6THF4"/>
<dbReference type="CDD" id="cd00143">
    <property type="entry name" value="PP2Cc"/>
    <property type="match status" value="1"/>
</dbReference>
<dbReference type="Proteomes" id="UP000019116">
    <property type="component" value="Chromosome 7D"/>
</dbReference>
<dbReference type="Gramene" id="TraesWEE_scaffold_083325_01G000200.1">
    <property type="protein sequence ID" value="TraesWEE_scaffold_083325_01G000200.1"/>
    <property type="gene ID" value="TraesWEE_scaffold_083325_01G000200"/>
</dbReference>
<evidence type="ECO:0000259" key="14">
    <source>
        <dbReference type="PROSITE" id="PS51746"/>
    </source>
</evidence>
<dbReference type="Gramene" id="TraesSYM7D03G04337340.1">
    <property type="protein sequence ID" value="TraesSYM7D03G04337340.1"/>
    <property type="gene ID" value="TraesSYM7D03G04337340"/>
</dbReference>
<feature type="domain" description="PPM-type phosphatase" evidence="14">
    <location>
        <begin position="73"/>
        <end position="366"/>
    </location>
</feature>
<evidence type="ECO:0000256" key="2">
    <source>
        <dbReference type="ARBA" id="ARBA00001946"/>
    </source>
</evidence>
<dbReference type="PROSITE" id="PS51746">
    <property type="entry name" value="PPM_2"/>
    <property type="match status" value="1"/>
</dbReference>
<keyword evidence="8 12" id="KW-0904">Protein phosphatase</keyword>
<dbReference type="OrthoDB" id="10264738at2759"/>
<keyword evidence="6 12" id="KW-0378">Hydrolase</keyword>
<dbReference type="InterPro" id="IPR015655">
    <property type="entry name" value="PP2C"/>
</dbReference>
<sequence length="370" mass="39081">MASAAGESGANPAVASEEGEVLPSPLLSGYYASSEGSEGYISGPEEGESSRVVAAPAPLLPAEAAAAAVWSLAFGSVSQRGLDQRKGMQDTVSLRPSFCAWADGSPMHFFAVFDGHGGPQVSALCRDQMHVVLAEELAGAAAAYQKDHPEKDEEAEHRAWEVALKRSFEQADALGMGLSESGWPIMGSTAVVALLVRGSILVANCGDCRAVLCRAGNALPLSQDHKLERPDERVRVDAAGGKVRPSDDGQLRVRGVLAMSRALGQKLLKSAVICEPDITMTTRSEDDDCLILASDGLWDVIKNQIACNAVRNCLEFENKNNQGAPREGALIGQEEEVGCNNVATLLKNMAICKHSQDDISVAVLDLKARG</sequence>
<protein>
    <recommendedName>
        <fullName evidence="4">protein-serine/threonine phosphatase</fullName>
        <ecNumber evidence="4">3.1.3.16</ecNumber>
    </recommendedName>
</protein>
<evidence type="ECO:0000256" key="5">
    <source>
        <dbReference type="ARBA" id="ARBA00022723"/>
    </source>
</evidence>
<dbReference type="OMA" id="DHKLERP"/>
<proteinExistence type="inferred from homology"/>
<comment type="catalytic activity">
    <reaction evidence="10">
        <text>O-phospho-L-seryl-[protein] + H2O = L-seryl-[protein] + phosphate</text>
        <dbReference type="Rhea" id="RHEA:20629"/>
        <dbReference type="Rhea" id="RHEA-COMP:9863"/>
        <dbReference type="Rhea" id="RHEA-COMP:11604"/>
        <dbReference type="ChEBI" id="CHEBI:15377"/>
        <dbReference type="ChEBI" id="CHEBI:29999"/>
        <dbReference type="ChEBI" id="CHEBI:43474"/>
        <dbReference type="ChEBI" id="CHEBI:83421"/>
        <dbReference type="EC" id="3.1.3.16"/>
    </reaction>
</comment>
<evidence type="ECO:0000256" key="9">
    <source>
        <dbReference type="ARBA" id="ARBA00023211"/>
    </source>
</evidence>
<dbReference type="Gramene" id="TraesCLE_scaffold_017243_01G000100.1">
    <property type="protein sequence ID" value="TraesCLE_scaffold_017243_01G000100.1"/>
    <property type="gene ID" value="TraesCLE_scaffold_017243_01G000100"/>
</dbReference>
<comment type="similarity">
    <text evidence="3 12">Belongs to the PP2C family.</text>
</comment>
<evidence type="ECO:0000313" key="16">
    <source>
        <dbReference type="Proteomes" id="UP000019116"/>
    </source>
</evidence>
<dbReference type="PROSITE" id="PS01032">
    <property type="entry name" value="PPM_1"/>
    <property type="match status" value="1"/>
</dbReference>
<evidence type="ECO:0000256" key="4">
    <source>
        <dbReference type="ARBA" id="ARBA00013081"/>
    </source>
</evidence>
<evidence type="ECO:0000256" key="12">
    <source>
        <dbReference type="RuleBase" id="RU003465"/>
    </source>
</evidence>
<organism evidence="15">
    <name type="scientific">Triticum aestivum</name>
    <name type="common">Wheat</name>
    <dbReference type="NCBI Taxonomy" id="4565"/>
    <lineage>
        <taxon>Eukaryota</taxon>
        <taxon>Viridiplantae</taxon>
        <taxon>Streptophyta</taxon>
        <taxon>Embryophyta</taxon>
        <taxon>Tracheophyta</taxon>
        <taxon>Spermatophyta</taxon>
        <taxon>Magnoliopsida</taxon>
        <taxon>Liliopsida</taxon>
        <taxon>Poales</taxon>
        <taxon>Poaceae</taxon>
        <taxon>BOP clade</taxon>
        <taxon>Pooideae</taxon>
        <taxon>Triticodae</taxon>
        <taxon>Triticeae</taxon>
        <taxon>Triticinae</taxon>
        <taxon>Triticum</taxon>
    </lineage>
</organism>
<dbReference type="FunFam" id="3.60.40.10:FF:000291">
    <property type="entry name" value="Protein phosphatase 2C 50"/>
    <property type="match status" value="1"/>
</dbReference>
<comment type="cofactor">
    <cofactor evidence="1">
        <name>Mn(2+)</name>
        <dbReference type="ChEBI" id="CHEBI:29035"/>
    </cofactor>
</comment>
<keyword evidence="9" id="KW-0464">Manganese</keyword>
<evidence type="ECO:0000313" key="15">
    <source>
        <dbReference type="EnsemblPlants" id="TraesCS7D02G042300.1"/>
    </source>
</evidence>
<keyword evidence="16" id="KW-1185">Reference proteome</keyword>
<dbReference type="PANTHER" id="PTHR47992">
    <property type="entry name" value="PROTEIN PHOSPHATASE"/>
    <property type="match status" value="1"/>
</dbReference>
<dbReference type="STRING" id="4565.A0A3B6THF4"/>
<dbReference type="Gene3D" id="3.60.40.10">
    <property type="entry name" value="PPM-type phosphatase domain"/>
    <property type="match status" value="1"/>
</dbReference>
<evidence type="ECO:0000256" key="3">
    <source>
        <dbReference type="ARBA" id="ARBA00006702"/>
    </source>
</evidence>
<reference evidence="15" key="1">
    <citation type="submission" date="2018-08" db="EMBL/GenBank/DDBJ databases">
        <authorList>
            <person name="Rossello M."/>
        </authorList>
    </citation>
    <scope>NUCLEOTIDE SEQUENCE [LARGE SCALE GENOMIC DNA]</scope>
    <source>
        <strain evidence="15">cv. Chinese Spring</strain>
    </source>
</reference>
<keyword evidence="7" id="KW-0460">Magnesium</keyword>
<accession>A0A3B6THF4</accession>
<evidence type="ECO:0000256" key="7">
    <source>
        <dbReference type="ARBA" id="ARBA00022842"/>
    </source>
</evidence>
<evidence type="ECO:0000256" key="6">
    <source>
        <dbReference type="ARBA" id="ARBA00022801"/>
    </source>
</evidence>
<dbReference type="InterPro" id="IPR001932">
    <property type="entry name" value="PPM-type_phosphatase-like_dom"/>
</dbReference>
<dbReference type="Pfam" id="PF00481">
    <property type="entry name" value="PP2C"/>
    <property type="match status" value="1"/>
</dbReference>
<name>A0A3B6THF4_WHEAT</name>
<dbReference type="EnsemblPlants" id="TraesCS7D02G042300.1">
    <property type="protein sequence ID" value="TraesCS7D02G042300.1"/>
    <property type="gene ID" value="TraesCS7D02G042300"/>
</dbReference>
<dbReference type="GO" id="GO:1902531">
    <property type="term" value="P:regulation of intracellular signal transduction"/>
    <property type="evidence" value="ECO:0000318"/>
    <property type="project" value="GO_Central"/>
</dbReference>
<evidence type="ECO:0000256" key="8">
    <source>
        <dbReference type="ARBA" id="ARBA00022912"/>
    </source>
</evidence>
<keyword evidence="5" id="KW-0479">Metal-binding</keyword>
<dbReference type="InterPro" id="IPR036457">
    <property type="entry name" value="PPM-type-like_dom_sf"/>
</dbReference>
<evidence type="ECO:0000256" key="11">
    <source>
        <dbReference type="ARBA" id="ARBA00048336"/>
    </source>
</evidence>
<dbReference type="AlphaFoldDB" id="A0A3B6THF4"/>
<dbReference type="Gramene" id="TraesPARA_EIv1.0_2512720.1">
    <property type="protein sequence ID" value="TraesPARA_EIv1.0_2512720.1.CDS"/>
    <property type="gene ID" value="TraesPARA_EIv1.0_2512720"/>
</dbReference>
<evidence type="ECO:0000256" key="1">
    <source>
        <dbReference type="ARBA" id="ARBA00001936"/>
    </source>
</evidence>
<evidence type="ECO:0000256" key="10">
    <source>
        <dbReference type="ARBA" id="ARBA00047761"/>
    </source>
</evidence>
<dbReference type="SUPFAM" id="SSF81606">
    <property type="entry name" value="PP2C-like"/>
    <property type="match status" value="1"/>
</dbReference>
<dbReference type="Gramene" id="TraesROB_scaffold_083418_01G000100.1">
    <property type="protein sequence ID" value="TraesROB_scaffold_083418_01G000100.1"/>
    <property type="gene ID" value="TraesROB_scaffold_083418_01G000100"/>
</dbReference>
<evidence type="ECO:0000256" key="13">
    <source>
        <dbReference type="SAM" id="MobiDB-lite"/>
    </source>
</evidence>
<dbReference type="EC" id="3.1.3.16" evidence="4"/>
<dbReference type="GO" id="GO:0046872">
    <property type="term" value="F:metal ion binding"/>
    <property type="evidence" value="ECO:0007669"/>
    <property type="project" value="UniProtKB-KW"/>
</dbReference>
<dbReference type="Gramene" id="TraesCAD_scaffold_087902_01G000200.1">
    <property type="protein sequence ID" value="TraesCAD_scaffold_087902_01G000200.1"/>
    <property type="gene ID" value="TraesCAD_scaffold_087902_01G000200"/>
</dbReference>